<reference evidence="1 2" key="1">
    <citation type="submission" date="2019-08" db="EMBL/GenBank/DDBJ databases">
        <title>The genome of the soybean aphid Biotype 1, its phylome, world population structure and adaptation to the North American continent.</title>
        <authorList>
            <person name="Giordano R."/>
            <person name="Donthu R.K."/>
            <person name="Hernandez A.G."/>
            <person name="Wright C.L."/>
            <person name="Zimin A.V."/>
        </authorList>
    </citation>
    <scope>NUCLEOTIDE SEQUENCE [LARGE SCALE GENOMIC DNA]</scope>
    <source>
        <tissue evidence="1">Whole aphids</tissue>
    </source>
</reference>
<gene>
    <name evidence="1" type="ORF">AGLY_014211</name>
</gene>
<dbReference type="AlphaFoldDB" id="A0A6G0T4F5"/>
<name>A0A6G0T4F5_APHGL</name>
<protein>
    <submittedName>
        <fullName evidence="1">Uncharacterized protein</fullName>
    </submittedName>
</protein>
<comment type="caution">
    <text evidence="1">The sequence shown here is derived from an EMBL/GenBank/DDBJ whole genome shotgun (WGS) entry which is preliminary data.</text>
</comment>
<evidence type="ECO:0000313" key="1">
    <source>
        <dbReference type="EMBL" id="KAE9525684.1"/>
    </source>
</evidence>
<proteinExistence type="predicted"/>
<keyword evidence="2" id="KW-1185">Reference proteome</keyword>
<sequence length="174" mass="19662">MTINLSILITKIPAISGVEASSIGCNIRRRALINQLLTCNNVKLVCAAIIFFSSSPRAHYTCSLFREYPSFLLPFLFTPKIVIFFITRATTNTLLCNTFVPIADNDVEDGIFDKRQVMFFKSIIVFGFIASLSPDCRTETPEEDITYMLCIYYKNLCTILELSLVLSINFCIIN</sequence>
<organism evidence="1 2">
    <name type="scientific">Aphis glycines</name>
    <name type="common">Soybean aphid</name>
    <dbReference type="NCBI Taxonomy" id="307491"/>
    <lineage>
        <taxon>Eukaryota</taxon>
        <taxon>Metazoa</taxon>
        <taxon>Ecdysozoa</taxon>
        <taxon>Arthropoda</taxon>
        <taxon>Hexapoda</taxon>
        <taxon>Insecta</taxon>
        <taxon>Pterygota</taxon>
        <taxon>Neoptera</taxon>
        <taxon>Paraneoptera</taxon>
        <taxon>Hemiptera</taxon>
        <taxon>Sternorrhyncha</taxon>
        <taxon>Aphidomorpha</taxon>
        <taxon>Aphidoidea</taxon>
        <taxon>Aphididae</taxon>
        <taxon>Aphidini</taxon>
        <taxon>Aphis</taxon>
        <taxon>Aphis</taxon>
    </lineage>
</organism>
<dbReference type="EMBL" id="VYZN01000059">
    <property type="protein sequence ID" value="KAE9525684.1"/>
    <property type="molecule type" value="Genomic_DNA"/>
</dbReference>
<evidence type="ECO:0000313" key="2">
    <source>
        <dbReference type="Proteomes" id="UP000475862"/>
    </source>
</evidence>
<accession>A0A6G0T4F5</accession>
<dbReference type="Proteomes" id="UP000475862">
    <property type="component" value="Unassembled WGS sequence"/>
</dbReference>